<proteinExistence type="predicted"/>
<evidence type="ECO:0000313" key="2">
    <source>
        <dbReference type="EMBL" id="MBA2846253.1"/>
    </source>
</evidence>
<feature type="domain" description="S-layer protein outer" evidence="1">
    <location>
        <begin position="344"/>
        <end position="416"/>
    </location>
</feature>
<dbReference type="AlphaFoldDB" id="A0A7J9NLD6"/>
<comment type="caution">
    <text evidence="2">The sequence shown here is derived from an EMBL/GenBank/DDBJ whole genome shotgun (WGS) entry which is preliminary data.</text>
</comment>
<accession>A0A7J9NLD6</accession>
<dbReference type="InterPro" id="IPR022651">
    <property type="entry name" value="S_layer_C"/>
</dbReference>
<gene>
    <name evidence="2" type="ORF">HNP88_000437</name>
</gene>
<sequence>MYANDTAGNINSTYVSFTVDTVNPTVVFNNVVGPYNYTKGILNVSVSDINLDSVVAEINGTKNITLIPSGEYFVTSEEFVEGLYTVRIYANDSAANVNSSESVTFRVDTTVPEFDVNTKEGAYFNYNSSVLNFTVIEDYLDNVTAFNGSTEIILDNSTGNYLNANEFADGVYNVTMYANDTAGNINSTYVSFTVDTVNPEVTILTPVDGRAYTRSSTTITVAANDSLSGVSSVVAQIGSVRTVTLTKVGDYYTGSTERLSNGYYDITIIATDLAGNINSSETANIRISVPNSNHVSSDVSDEIGSDVIRNFVSGAAVLYGSEVDMGYAEQLRDDVEDGTNFALTKDAVIVGGPLANGFAREYNNQFEMPISNDNPGEYSGVIQVMKIQDNSGSIIKSYTIVYIAGSDRLGTVAALEYFKTLDELPNEPITVKWTANGPVLVE</sequence>
<organism evidence="2 3">
    <name type="scientific">Methanococcus maripaludis</name>
    <name type="common">Methanococcus deltae</name>
    <dbReference type="NCBI Taxonomy" id="39152"/>
    <lineage>
        <taxon>Archaea</taxon>
        <taxon>Methanobacteriati</taxon>
        <taxon>Methanobacteriota</taxon>
        <taxon>Methanomada group</taxon>
        <taxon>Methanococci</taxon>
        <taxon>Methanococcales</taxon>
        <taxon>Methanococcaceae</taxon>
        <taxon>Methanococcus</taxon>
    </lineage>
</organism>
<protein>
    <recommendedName>
        <fullName evidence="1">S-layer protein outer domain-containing protein</fullName>
    </recommendedName>
</protein>
<name>A0A7J9NLD6_METMI</name>
<dbReference type="Proteomes" id="UP000571854">
    <property type="component" value="Unassembled WGS sequence"/>
</dbReference>
<dbReference type="Gene3D" id="2.60.40.10">
    <property type="entry name" value="Immunoglobulins"/>
    <property type="match status" value="2"/>
</dbReference>
<reference evidence="2 3" key="1">
    <citation type="submission" date="2020-07" db="EMBL/GenBank/DDBJ databases">
        <title>Genomic Encyclopedia of Type Strains, Phase IV (KMG-V): Genome sequencing to study the core and pangenomes of soil and plant-associated prokaryotes.</title>
        <authorList>
            <person name="Whitman W."/>
        </authorList>
    </citation>
    <scope>NUCLEOTIDE SEQUENCE [LARGE SCALE GENOMIC DNA]</scope>
    <source>
        <strain evidence="2 3">A5</strain>
    </source>
</reference>
<evidence type="ECO:0000259" key="1">
    <source>
        <dbReference type="Pfam" id="PF05124"/>
    </source>
</evidence>
<dbReference type="Pfam" id="PF17957">
    <property type="entry name" value="Big_7"/>
    <property type="match status" value="1"/>
</dbReference>
<dbReference type="EMBL" id="JACDUJ010000001">
    <property type="protein sequence ID" value="MBA2846253.1"/>
    <property type="molecule type" value="Genomic_DNA"/>
</dbReference>
<evidence type="ECO:0000313" key="3">
    <source>
        <dbReference type="Proteomes" id="UP000571854"/>
    </source>
</evidence>
<dbReference type="Pfam" id="PF05124">
    <property type="entry name" value="S_layer_C"/>
    <property type="match status" value="1"/>
</dbReference>
<dbReference type="InterPro" id="IPR013783">
    <property type="entry name" value="Ig-like_fold"/>
</dbReference>